<evidence type="ECO:0000256" key="7">
    <source>
        <dbReference type="PROSITE-ProRule" id="PRU01016"/>
    </source>
</evidence>
<evidence type="ECO:0000313" key="10">
    <source>
        <dbReference type="Proteomes" id="UP001373909"/>
    </source>
</evidence>
<dbReference type="EMBL" id="CP142523">
    <property type="protein sequence ID" value="WWO44536.1"/>
    <property type="molecule type" value="Genomic_DNA"/>
</dbReference>
<feature type="region of interest" description="Disordered" evidence="8">
    <location>
        <begin position="223"/>
        <end position="247"/>
    </location>
</feature>
<evidence type="ECO:0000256" key="3">
    <source>
        <dbReference type="ARBA" id="ARBA00022679"/>
    </source>
</evidence>
<dbReference type="Gene3D" id="3.90.120.10">
    <property type="entry name" value="DNA Methylase, subunit A, domain 2"/>
    <property type="match status" value="1"/>
</dbReference>
<dbReference type="InterPro" id="IPR001525">
    <property type="entry name" value="C5_MeTfrase"/>
</dbReference>
<evidence type="ECO:0000256" key="5">
    <source>
        <dbReference type="ARBA" id="ARBA00022747"/>
    </source>
</evidence>
<reference evidence="9 10" key="1">
    <citation type="submission" date="2024-01" db="EMBL/GenBank/DDBJ databases">
        <title>Draft genome sequences of nine bacterial species from freshwater ponds near Washington, DC.</title>
        <authorList>
            <person name="Pavloudi C."/>
            <person name="Oliver L."/>
            <person name="Slattery K."/>
            <person name="Lissner G."/>
            <person name="Saw J.H."/>
        </authorList>
    </citation>
    <scope>NUCLEOTIDE SEQUENCE [LARGE SCALE GENOMIC DNA]</scope>
    <source>
        <strain evidence="10">TB1-E2</strain>
    </source>
</reference>
<sequence length="604" mass="63642">MKRDSFTTAMPITFGSVCSGLEAASVAWGPLDWRAAWLAEIEPFPCAVLAHHYPDVPNLGDMTKVAALIRDGFVPAPDVFCGGTPCQAFSIAGLRNSLDDERGNLSLVFCEIADEIDARRAAAGLLPAVVFWENVPGVLSTKDNAFGCFLAGLAGEDDPIEPPGGKWAYAGCVYGPARTVAWRTLDAQYFGVAQRRRRVFVVASAGEGFDPGTVLFEFDGVRRDSPPSRESPQDIAGTVRASAARRGGVQDECGLGLQPVSTEDIGGAPQGDGEDLAFGAALAAPVARSIERPRGDGLDTLIAGTLQANGKAAGSATQQDAEAGMLIPMAFGGNNQAGEIYVATACRAHAGPHFDFESETFLVLAAPIAFSSKDYGGDASYDLSPTLRAGNHARSHANAGSPPAIAFDARQDCVSSTSVFGALGTSRPQAQAVCITGDITHTLKAEGFDASEDGTGRGQPIVAAFAENSRAEIRLEGGDGSRTDALSTGGGKPGQGTPMVLTGMAVRRLTPRECERLQDFPDDYTLTPFGRAIRAEKLDQDWIKYLMRGGVMAREQIARAAADGPRYKAIGNSWAVSNVAWLGRRIDAAMRANFAHEREIARVA</sequence>
<dbReference type="GO" id="GO:0032259">
    <property type="term" value="P:methylation"/>
    <property type="evidence" value="ECO:0007669"/>
    <property type="project" value="UniProtKB-KW"/>
</dbReference>
<keyword evidence="5" id="KW-0680">Restriction system</keyword>
<dbReference type="Gene3D" id="3.40.50.150">
    <property type="entry name" value="Vaccinia Virus protein VP39"/>
    <property type="match status" value="1"/>
</dbReference>
<gene>
    <name evidence="9" type="ORF">OPV09_17605</name>
</gene>
<keyword evidence="2 7" id="KW-0489">Methyltransferase</keyword>
<dbReference type="PANTHER" id="PTHR10629">
    <property type="entry name" value="CYTOSINE-SPECIFIC METHYLTRANSFERASE"/>
    <property type="match status" value="1"/>
</dbReference>
<evidence type="ECO:0000256" key="1">
    <source>
        <dbReference type="ARBA" id="ARBA00011975"/>
    </source>
</evidence>
<accession>A0ABZ2GGT3</accession>
<feature type="active site" evidence="7">
    <location>
        <position position="86"/>
    </location>
</feature>
<dbReference type="InterPro" id="IPR029063">
    <property type="entry name" value="SAM-dependent_MTases_sf"/>
</dbReference>
<dbReference type="SUPFAM" id="SSF53335">
    <property type="entry name" value="S-adenosyl-L-methionine-dependent methyltransferases"/>
    <property type="match status" value="1"/>
</dbReference>
<evidence type="ECO:0000256" key="2">
    <source>
        <dbReference type="ARBA" id="ARBA00022603"/>
    </source>
</evidence>
<evidence type="ECO:0000256" key="8">
    <source>
        <dbReference type="SAM" id="MobiDB-lite"/>
    </source>
</evidence>
<evidence type="ECO:0000256" key="4">
    <source>
        <dbReference type="ARBA" id="ARBA00022691"/>
    </source>
</evidence>
<protein>
    <recommendedName>
        <fullName evidence="1">DNA (cytosine-5-)-methyltransferase</fullName>
        <ecNumber evidence="1">2.1.1.37</ecNumber>
    </recommendedName>
</protein>
<evidence type="ECO:0000313" key="9">
    <source>
        <dbReference type="EMBL" id="WWO44536.1"/>
    </source>
</evidence>
<dbReference type="PROSITE" id="PS51679">
    <property type="entry name" value="SAM_MT_C5"/>
    <property type="match status" value="1"/>
</dbReference>
<dbReference type="PANTHER" id="PTHR10629:SF52">
    <property type="entry name" value="DNA (CYTOSINE-5)-METHYLTRANSFERASE 1"/>
    <property type="match status" value="1"/>
</dbReference>
<dbReference type="RefSeq" id="WP_338678946.1">
    <property type="nucleotide sequence ID" value="NZ_CP142523.1"/>
</dbReference>
<name>A0ABZ2GGT3_9BURK</name>
<dbReference type="Pfam" id="PF00145">
    <property type="entry name" value="DNA_methylase"/>
    <property type="match status" value="1"/>
</dbReference>
<keyword evidence="3 7" id="KW-0808">Transferase</keyword>
<organism evidence="9 10">
    <name type="scientific">Janthinobacterium aestuarii</name>
    <dbReference type="NCBI Taxonomy" id="2985511"/>
    <lineage>
        <taxon>Bacteria</taxon>
        <taxon>Pseudomonadati</taxon>
        <taxon>Pseudomonadota</taxon>
        <taxon>Betaproteobacteria</taxon>
        <taxon>Burkholderiales</taxon>
        <taxon>Oxalobacteraceae</taxon>
        <taxon>Janthinobacterium</taxon>
    </lineage>
</organism>
<dbReference type="Proteomes" id="UP001373909">
    <property type="component" value="Chromosome"/>
</dbReference>
<comment type="similarity">
    <text evidence="7">Belongs to the class I-like SAM-binding methyltransferase superfamily. C5-methyltransferase family.</text>
</comment>
<dbReference type="InterPro" id="IPR050390">
    <property type="entry name" value="C5-Methyltransferase"/>
</dbReference>
<dbReference type="GO" id="GO:0008168">
    <property type="term" value="F:methyltransferase activity"/>
    <property type="evidence" value="ECO:0007669"/>
    <property type="project" value="UniProtKB-KW"/>
</dbReference>
<feature type="region of interest" description="Disordered" evidence="8">
    <location>
        <begin position="477"/>
        <end position="499"/>
    </location>
</feature>
<dbReference type="EC" id="2.1.1.37" evidence="1"/>
<dbReference type="PROSITE" id="PS00094">
    <property type="entry name" value="C5_MTASE_1"/>
    <property type="match status" value="1"/>
</dbReference>
<proteinExistence type="inferred from homology"/>
<evidence type="ECO:0000256" key="6">
    <source>
        <dbReference type="ARBA" id="ARBA00047422"/>
    </source>
</evidence>
<dbReference type="InterPro" id="IPR018117">
    <property type="entry name" value="C5_DNA_meth_AS"/>
</dbReference>
<keyword evidence="4 7" id="KW-0949">S-adenosyl-L-methionine</keyword>
<comment type="catalytic activity">
    <reaction evidence="6">
        <text>a 2'-deoxycytidine in DNA + S-adenosyl-L-methionine = a 5-methyl-2'-deoxycytidine in DNA + S-adenosyl-L-homocysteine + H(+)</text>
        <dbReference type="Rhea" id="RHEA:13681"/>
        <dbReference type="Rhea" id="RHEA-COMP:11369"/>
        <dbReference type="Rhea" id="RHEA-COMP:11370"/>
        <dbReference type="ChEBI" id="CHEBI:15378"/>
        <dbReference type="ChEBI" id="CHEBI:57856"/>
        <dbReference type="ChEBI" id="CHEBI:59789"/>
        <dbReference type="ChEBI" id="CHEBI:85452"/>
        <dbReference type="ChEBI" id="CHEBI:85454"/>
        <dbReference type="EC" id="2.1.1.37"/>
    </reaction>
</comment>
<keyword evidence="10" id="KW-1185">Reference proteome</keyword>